<feature type="compositionally biased region" description="Basic and acidic residues" evidence="1">
    <location>
        <begin position="183"/>
        <end position="193"/>
    </location>
</feature>
<evidence type="ECO:0000259" key="2">
    <source>
        <dbReference type="Pfam" id="PF03732"/>
    </source>
</evidence>
<evidence type="ECO:0000256" key="1">
    <source>
        <dbReference type="SAM" id="MobiDB-lite"/>
    </source>
</evidence>
<accession>A0A843VAN5</accession>
<keyword evidence="4" id="KW-1185">Reference proteome</keyword>
<feature type="domain" description="Retrotransposon gag" evidence="2">
    <location>
        <begin position="73"/>
        <end position="122"/>
    </location>
</feature>
<reference evidence="3" key="1">
    <citation type="submission" date="2017-07" db="EMBL/GenBank/DDBJ databases">
        <title>Taro Niue Genome Assembly and Annotation.</title>
        <authorList>
            <person name="Atibalentja N."/>
            <person name="Keating K."/>
            <person name="Fields C.J."/>
        </authorList>
    </citation>
    <scope>NUCLEOTIDE SEQUENCE</scope>
    <source>
        <strain evidence="3">Niue_2</strain>
        <tissue evidence="3">Leaf</tissue>
    </source>
</reference>
<comment type="caution">
    <text evidence="3">The sequence shown here is derived from an EMBL/GenBank/DDBJ whole genome shotgun (WGS) entry which is preliminary data.</text>
</comment>
<dbReference type="EMBL" id="NMUH01001431">
    <property type="protein sequence ID" value="MQL92276.1"/>
    <property type="molecule type" value="Genomic_DNA"/>
</dbReference>
<proteinExistence type="predicted"/>
<evidence type="ECO:0000313" key="3">
    <source>
        <dbReference type="EMBL" id="MQL92276.1"/>
    </source>
</evidence>
<evidence type="ECO:0000313" key="4">
    <source>
        <dbReference type="Proteomes" id="UP000652761"/>
    </source>
</evidence>
<feature type="region of interest" description="Disordered" evidence="1">
    <location>
        <begin position="174"/>
        <end position="193"/>
    </location>
</feature>
<protein>
    <recommendedName>
        <fullName evidence="2">Retrotransposon gag domain-containing protein</fullName>
    </recommendedName>
</protein>
<gene>
    <name evidence="3" type="ORF">Taro_024896</name>
</gene>
<organism evidence="3 4">
    <name type="scientific">Colocasia esculenta</name>
    <name type="common">Wild taro</name>
    <name type="synonym">Arum esculentum</name>
    <dbReference type="NCBI Taxonomy" id="4460"/>
    <lineage>
        <taxon>Eukaryota</taxon>
        <taxon>Viridiplantae</taxon>
        <taxon>Streptophyta</taxon>
        <taxon>Embryophyta</taxon>
        <taxon>Tracheophyta</taxon>
        <taxon>Spermatophyta</taxon>
        <taxon>Magnoliopsida</taxon>
        <taxon>Liliopsida</taxon>
        <taxon>Araceae</taxon>
        <taxon>Aroideae</taxon>
        <taxon>Colocasieae</taxon>
        <taxon>Colocasia</taxon>
    </lineage>
</organism>
<name>A0A843VAN5_COLES</name>
<sequence length="193" mass="22066">MQQTIQKLTCALLQAAQGGGNCAGAGELHRNFRSLNPPRFSGSMDLDEVEHWLKETERIFRVIQCAAGDKLLLATFQLGKDARSWWESVEATRDNGQFAWAEFREAFNSKYFSKHVQERKASKRFLNGLKPRYITQLAPLGIQTYAEMVKRTQLLEDATDFTNRIKGKFVKKELTPGETEDDTYTHEDGNDQE</sequence>
<dbReference type="InterPro" id="IPR005162">
    <property type="entry name" value="Retrotrans_gag_dom"/>
</dbReference>
<dbReference type="OrthoDB" id="786614at2759"/>
<dbReference type="Pfam" id="PF03732">
    <property type="entry name" value="Retrotrans_gag"/>
    <property type="match status" value="1"/>
</dbReference>
<dbReference type="AlphaFoldDB" id="A0A843VAN5"/>
<dbReference type="Proteomes" id="UP000652761">
    <property type="component" value="Unassembled WGS sequence"/>
</dbReference>